<dbReference type="EMBL" id="JANWGH010000003">
    <property type="protein sequence ID" value="MCS5491810.1"/>
    <property type="molecule type" value="Genomic_DNA"/>
</dbReference>
<comment type="caution">
    <text evidence="1">The sequence shown here is derived from an EMBL/GenBank/DDBJ whole genome shotgun (WGS) entry which is preliminary data.</text>
</comment>
<protein>
    <submittedName>
        <fullName evidence="1">Gliding motility lipoprotein GldH</fullName>
    </submittedName>
</protein>
<keyword evidence="1" id="KW-0449">Lipoprotein</keyword>
<keyword evidence="2" id="KW-1185">Reference proteome</keyword>
<dbReference type="RefSeq" id="WP_259415416.1">
    <property type="nucleotide sequence ID" value="NZ_JANWGH010000003.1"/>
</dbReference>
<accession>A0ABT2G968</accession>
<evidence type="ECO:0000313" key="1">
    <source>
        <dbReference type="EMBL" id="MCS5491810.1"/>
    </source>
</evidence>
<dbReference type="InterPro" id="IPR020018">
    <property type="entry name" value="Motility-assoc_lipoprot_GldH"/>
</dbReference>
<dbReference type="Pfam" id="PF14109">
    <property type="entry name" value="GldH_lipo"/>
    <property type="match status" value="1"/>
</dbReference>
<evidence type="ECO:0000313" key="2">
    <source>
        <dbReference type="Proteomes" id="UP001206788"/>
    </source>
</evidence>
<dbReference type="Proteomes" id="UP001206788">
    <property type="component" value="Unassembled WGS sequence"/>
</dbReference>
<name>A0ABT2G968_9BACT</name>
<dbReference type="PROSITE" id="PS51257">
    <property type="entry name" value="PROKAR_LIPOPROTEIN"/>
    <property type="match status" value="1"/>
</dbReference>
<organism evidence="1 2">
    <name type="scientific">Algoriphagus limi</name>
    <dbReference type="NCBI Taxonomy" id="2975273"/>
    <lineage>
        <taxon>Bacteria</taxon>
        <taxon>Pseudomonadati</taxon>
        <taxon>Bacteroidota</taxon>
        <taxon>Cytophagia</taxon>
        <taxon>Cytophagales</taxon>
        <taxon>Cyclobacteriaceae</taxon>
        <taxon>Algoriphagus</taxon>
    </lineage>
</organism>
<proteinExistence type="predicted"/>
<gene>
    <name evidence="1" type="ORF">NY014_15320</name>
</gene>
<reference evidence="1 2" key="1">
    <citation type="submission" date="2022-08" db="EMBL/GenBank/DDBJ databases">
        <title>Algoriphagus sp. CAU 1643 isolated from mud.</title>
        <authorList>
            <person name="Kim W."/>
        </authorList>
    </citation>
    <scope>NUCLEOTIDE SEQUENCE [LARGE SCALE GENOMIC DNA]</scope>
    <source>
        <strain evidence="1 2">CAU 1643</strain>
    </source>
</reference>
<sequence length="150" mass="17070">MNKWIGLLVAFSFVLVSCSDDRIYETYETIAPNGWGMQDSLIYDISSISEKPDQSLIGIRFKDEYPFSNCYIRVLVRDSLKNILQDELIDITFFDAKGEPLGEGFGSTYTKFDTVSLSISDQTKSIVLLQYMREQQLKGLEAVGIKLLKE</sequence>